<dbReference type="PANTHER" id="PTHR12015">
    <property type="entry name" value="SMALL INDUCIBLE CYTOKINE A"/>
    <property type="match status" value="1"/>
</dbReference>
<accession>A0A9N7U323</accession>
<gene>
    <name evidence="5" type="ORF">PLEPLA_LOCUS11662</name>
</gene>
<dbReference type="SMART" id="SM00199">
    <property type="entry name" value="SCY"/>
    <property type="match status" value="1"/>
</dbReference>
<dbReference type="Pfam" id="PF00048">
    <property type="entry name" value="IL8"/>
    <property type="match status" value="1"/>
</dbReference>
<feature type="region of interest" description="Disordered" evidence="2">
    <location>
        <begin position="92"/>
        <end position="114"/>
    </location>
</feature>
<evidence type="ECO:0000259" key="4">
    <source>
        <dbReference type="SMART" id="SM00199"/>
    </source>
</evidence>
<keyword evidence="3" id="KW-0732">Signal</keyword>
<keyword evidence="1" id="KW-0202">Cytokine</keyword>
<evidence type="ECO:0000256" key="2">
    <source>
        <dbReference type="SAM" id="MobiDB-lite"/>
    </source>
</evidence>
<dbReference type="Proteomes" id="UP001153269">
    <property type="component" value="Unassembled WGS sequence"/>
</dbReference>
<dbReference type="InterPro" id="IPR039809">
    <property type="entry name" value="Chemokine_b/g/d"/>
</dbReference>
<organism evidence="5 6">
    <name type="scientific">Pleuronectes platessa</name>
    <name type="common">European plaice</name>
    <dbReference type="NCBI Taxonomy" id="8262"/>
    <lineage>
        <taxon>Eukaryota</taxon>
        <taxon>Metazoa</taxon>
        <taxon>Chordata</taxon>
        <taxon>Craniata</taxon>
        <taxon>Vertebrata</taxon>
        <taxon>Euteleostomi</taxon>
        <taxon>Actinopterygii</taxon>
        <taxon>Neopterygii</taxon>
        <taxon>Teleostei</taxon>
        <taxon>Neoteleostei</taxon>
        <taxon>Acanthomorphata</taxon>
        <taxon>Carangaria</taxon>
        <taxon>Pleuronectiformes</taxon>
        <taxon>Pleuronectoidei</taxon>
        <taxon>Pleuronectidae</taxon>
        <taxon>Pleuronectes</taxon>
    </lineage>
</organism>
<evidence type="ECO:0000313" key="6">
    <source>
        <dbReference type="Proteomes" id="UP001153269"/>
    </source>
</evidence>
<feature type="chain" id="PRO_5040325214" description="Chemokine interleukin-8-like domain-containing protein" evidence="3">
    <location>
        <begin position="22"/>
        <end position="142"/>
    </location>
</feature>
<feature type="domain" description="Chemokine interleukin-8-like" evidence="4">
    <location>
        <begin position="32"/>
        <end position="88"/>
    </location>
</feature>
<name>A0A9N7U323_PLEPL</name>
<evidence type="ECO:0000256" key="3">
    <source>
        <dbReference type="SAM" id="SignalP"/>
    </source>
</evidence>
<dbReference type="Gene3D" id="2.40.50.40">
    <property type="match status" value="1"/>
</dbReference>
<reference evidence="5" key="1">
    <citation type="submission" date="2020-03" db="EMBL/GenBank/DDBJ databases">
        <authorList>
            <person name="Weist P."/>
        </authorList>
    </citation>
    <scope>NUCLEOTIDE SEQUENCE</scope>
</reference>
<dbReference type="EMBL" id="CADEAL010000676">
    <property type="protein sequence ID" value="CAB1423741.1"/>
    <property type="molecule type" value="Genomic_DNA"/>
</dbReference>
<sequence>MKMLLTLVPLTLICLLLHVSAGPLSPKMMQDKDRCCKGFNGTLIPKKLIKNVTKTFCDMEVILITTKKDKMFCYDPSLTWAQKRLSDFHKAHKKENDSSVSSVRTAGSTEEKRRRWRTRRWRRFNVSIVWSLGESDAGSDTG</sequence>
<evidence type="ECO:0000256" key="1">
    <source>
        <dbReference type="ARBA" id="ARBA00022514"/>
    </source>
</evidence>
<protein>
    <recommendedName>
        <fullName evidence="4">Chemokine interleukin-8-like domain-containing protein</fullName>
    </recommendedName>
</protein>
<dbReference type="InterPro" id="IPR001811">
    <property type="entry name" value="Chemokine_IL8-like_dom"/>
</dbReference>
<dbReference type="SUPFAM" id="SSF54117">
    <property type="entry name" value="Interleukin 8-like chemokines"/>
    <property type="match status" value="1"/>
</dbReference>
<dbReference type="InterPro" id="IPR036048">
    <property type="entry name" value="Interleukin_8-like_sf"/>
</dbReference>
<keyword evidence="6" id="KW-1185">Reference proteome</keyword>
<dbReference type="AlphaFoldDB" id="A0A9N7U323"/>
<proteinExistence type="predicted"/>
<feature type="signal peptide" evidence="3">
    <location>
        <begin position="1"/>
        <end position="21"/>
    </location>
</feature>
<feature type="compositionally biased region" description="Polar residues" evidence="2">
    <location>
        <begin position="98"/>
        <end position="108"/>
    </location>
</feature>
<comment type="caution">
    <text evidence="5">The sequence shown here is derived from an EMBL/GenBank/DDBJ whole genome shotgun (WGS) entry which is preliminary data.</text>
</comment>
<dbReference type="GO" id="GO:0008009">
    <property type="term" value="F:chemokine activity"/>
    <property type="evidence" value="ECO:0007669"/>
    <property type="project" value="InterPro"/>
</dbReference>
<dbReference type="GO" id="GO:0005615">
    <property type="term" value="C:extracellular space"/>
    <property type="evidence" value="ECO:0007669"/>
    <property type="project" value="UniProtKB-KW"/>
</dbReference>
<evidence type="ECO:0000313" key="5">
    <source>
        <dbReference type="EMBL" id="CAB1423741.1"/>
    </source>
</evidence>
<dbReference type="GO" id="GO:0006955">
    <property type="term" value="P:immune response"/>
    <property type="evidence" value="ECO:0007669"/>
    <property type="project" value="InterPro"/>
</dbReference>